<name>A0A437QEA6_9GAMM</name>
<dbReference type="EMBL" id="SACQ01000001">
    <property type="protein sequence ID" value="RVU32723.1"/>
    <property type="molecule type" value="Genomic_DNA"/>
</dbReference>
<dbReference type="RefSeq" id="WP_127692891.1">
    <property type="nucleotide sequence ID" value="NZ_SACQ01000001.1"/>
</dbReference>
<sequence length="108" mass="11739">MSFDLDIPVLSDGSGSDWDLFDGDAASTDGFDFFETVGDYVSSPDFWKGATSAGLQYMMQRQQAKDEKKAAERRYQQSLAQAPTNGIGTYSSHNQSLTNGLLAGARKV</sequence>
<reference evidence="2 3" key="1">
    <citation type="submission" date="2019-01" db="EMBL/GenBank/DDBJ databases">
        <authorList>
            <person name="Chen W.-M."/>
        </authorList>
    </citation>
    <scope>NUCLEOTIDE SEQUENCE [LARGE SCALE GENOMIC DNA]</scope>
    <source>
        <strain evidence="2 3">HPM-16</strain>
    </source>
</reference>
<organism evidence="2 3">
    <name type="scientific">Neptunomonas marina</name>
    <dbReference type="NCBI Taxonomy" id="1815562"/>
    <lineage>
        <taxon>Bacteria</taxon>
        <taxon>Pseudomonadati</taxon>
        <taxon>Pseudomonadota</taxon>
        <taxon>Gammaproteobacteria</taxon>
        <taxon>Oceanospirillales</taxon>
        <taxon>Oceanospirillaceae</taxon>
        <taxon>Neptunomonas</taxon>
    </lineage>
</organism>
<keyword evidence="3" id="KW-1185">Reference proteome</keyword>
<gene>
    <name evidence="2" type="ORF">EOE65_03445</name>
</gene>
<evidence type="ECO:0000313" key="2">
    <source>
        <dbReference type="EMBL" id="RVU32723.1"/>
    </source>
</evidence>
<evidence type="ECO:0000256" key="1">
    <source>
        <dbReference type="SAM" id="MobiDB-lite"/>
    </source>
</evidence>
<feature type="region of interest" description="Disordered" evidence="1">
    <location>
        <begin position="83"/>
        <end position="108"/>
    </location>
</feature>
<feature type="compositionally biased region" description="Polar residues" evidence="1">
    <location>
        <begin position="83"/>
        <end position="99"/>
    </location>
</feature>
<proteinExistence type="predicted"/>
<protein>
    <submittedName>
        <fullName evidence="2">Uncharacterized protein</fullName>
    </submittedName>
</protein>
<dbReference type="AlphaFoldDB" id="A0A437QEA6"/>
<evidence type="ECO:0000313" key="3">
    <source>
        <dbReference type="Proteomes" id="UP000282818"/>
    </source>
</evidence>
<comment type="caution">
    <text evidence="2">The sequence shown here is derived from an EMBL/GenBank/DDBJ whole genome shotgun (WGS) entry which is preliminary data.</text>
</comment>
<dbReference type="Proteomes" id="UP000282818">
    <property type="component" value="Unassembled WGS sequence"/>
</dbReference>
<accession>A0A437QEA6</accession>